<proteinExistence type="predicted"/>
<dbReference type="AlphaFoldDB" id="A0A8T2C4G3"/>
<dbReference type="PANTHER" id="PTHR16517:SF159">
    <property type="entry name" value="TUBBY-LIKE F-BOX PROTEIN 5"/>
    <property type="match status" value="1"/>
</dbReference>
<dbReference type="Proteomes" id="UP000694240">
    <property type="component" value="Chromosome 6"/>
</dbReference>
<name>A0A8T2C4G3_9BRAS</name>
<dbReference type="InterPro" id="IPR001810">
    <property type="entry name" value="F-box_dom"/>
</dbReference>
<dbReference type="PANTHER" id="PTHR16517">
    <property type="entry name" value="TUBBY-RELATED"/>
    <property type="match status" value="1"/>
</dbReference>
<evidence type="ECO:0000259" key="2">
    <source>
        <dbReference type="Pfam" id="PF12937"/>
    </source>
</evidence>
<evidence type="ECO:0000313" key="4">
    <source>
        <dbReference type="Proteomes" id="UP000694240"/>
    </source>
</evidence>
<dbReference type="CDD" id="cd22153">
    <property type="entry name" value="F-box_AtTLP-like"/>
    <property type="match status" value="1"/>
</dbReference>
<accession>A0A8T2C4G3</accession>
<dbReference type="Pfam" id="PF12937">
    <property type="entry name" value="F-box-like"/>
    <property type="match status" value="1"/>
</dbReference>
<protein>
    <submittedName>
        <fullName evidence="3">F-box domain</fullName>
    </submittedName>
</protein>
<feature type="domain" description="Tubby C-terminal" evidence="1">
    <location>
        <begin position="89"/>
        <end position="241"/>
    </location>
</feature>
<dbReference type="InterPro" id="IPR000007">
    <property type="entry name" value="Tubby_C"/>
</dbReference>
<comment type="caution">
    <text evidence="3">The sequence shown here is derived from an EMBL/GenBank/DDBJ whole genome shotgun (WGS) entry which is preliminary data.</text>
</comment>
<gene>
    <name evidence="3" type="ORF">ISN45_Aa01g029480</name>
</gene>
<evidence type="ECO:0000259" key="1">
    <source>
        <dbReference type="Pfam" id="PF01167"/>
    </source>
</evidence>
<evidence type="ECO:0000313" key="3">
    <source>
        <dbReference type="EMBL" id="KAG7594175.1"/>
    </source>
</evidence>
<feature type="domain" description="F-box" evidence="2">
    <location>
        <begin position="28"/>
        <end position="72"/>
    </location>
</feature>
<keyword evidence="4" id="KW-1185">Reference proteome</keyword>
<organism evidence="3 4">
    <name type="scientific">Arabidopsis thaliana x Arabidopsis arenosa</name>
    <dbReference type="NCBI Taxonomy" id="1240361"/>
    <lineage>
        <taxon>Eukaryota</taxon>
        <taxon>Viridiplantae</taxon>
        <taxon>Streptophyta</taxon>
        <taxon>Embryophyta</taxon>
        <taxon>Tracheophyta</taxon>
        <taxon>Spermatophyta</taxon>
        <taxon>Magnoliopsida</taxon>
        <taxon>eudicotyledons</taxon>
        <taxon>Gunneridae</taxon>
        <taxon>Pentapetalae</taxon>
        <taxon>rosids</taxon>
        <taxon>malvids</taxon>
        <taxon>Brassicales</taxon>
        <taxon>Brassicaceae</taxon>
        <taxon>Camelineae</taxon>
        <taxon>Arabidopsis</taxon>
    </lineage>
</organism>
<dbReference type="EMBL" id="JAEFBK010000006">
    <property type="protein sequence ID" value="KAG7594175.1"/>
    <property type="molecule type" value="Genomic_DNA"/>
</dbReference>
<sequence>MRLVNLTVHWLRHMHDQEDLVVIKNTRWANLPAEVLRDVMKKLDESESTWPDRKQVVACAGVCKTWRLMCKDIVKSPEFSGKLTFPVSLKQPGPRDGTIQCFIKRDKSNMTYHLYLSLSPSLLVESGKFLLSAKRTRRATYIEYVISMDADNISQSSSSYIGKMRSNFLGTKFVIYDTAPAHNGCQIMSSPNRSRRFSSKKVSPKVPSGSYNIAQVTYELNLLGTRGPRKMHCIMHSIRALALGQPAPLMNLSAASVPHR</sequence>
<reference evidence="3 4" key="1">
    <citation type="submission" date="2020-12" db="EMBL/GenBank/DDBJ databases">
        <title>Concerted genomic and epigenomic changes stabilize Arabidopsis allopolyploids.</title>
        <authorList>
            <person name="Chen Z."/>
        </authorList>
    </citation>
    <scope>NUCLEOTIDE SEQUENCE [LARGE SCALE GENOMIC DNA]</scope>
    <source>
        <strain evidence="3">Allo738</strain>
        <tissue evidence="3">Leaf</tissue>
    </source>
</reference>
<dbReference type="Pfam" id="PF01167">
    <property type="entry name" value="Tub"/>
    <property type="match status" value="1"/>
</dbReference>